<dbReference type="EMBL" id="CABIKM010000031">
    <property type="protein sequence ID" value="VUZ85702.1"/>
    <property type="molecule type" value="Genomic_DNA"/>
</dbReference>
<accession>A0A564ZM18</accession>
<dbReference type="AlphaFoldDB" id="A0A564ZM18"/>
<gene>
    <name evidence="1" type="ORF">MELA_02087</name>
</gene>
<dbReference type="Proteomes" id="UP000334340">
    <property type="component" value="Unassembled WGS sequence"/>
</dbReference>
<name>A0A564ZM18_9BACT</name>
<evidence type="ECO:0000313" key="2">
    <source>
        <dbReference type="Proteomes" id="UP000334340"/>
    </source>
</evidence>
<organism evidence="1 2">
    <name type="scientific">Candidatus Methylomirabilis lanthanidiphila</name>
    <dbReference type="NCBI Taxonomy" id="2211376"/>
    <lineage>
        <taxon>Bacteria</taxon>
        <taxon>Candidatus Methylomirabilota</taxon>
        <taxon>Candidatus Methylomirabilia</taxon>
        <taxon>Candidatus Methylomirabilales</taxon>
        <taxon>Candidatus Methylomirabilaceae</taxon>
        <taxon>Candidatus Methylomirabilis</taxon>
    </lineage>
</organism>
<reference evidence="1 2" key="1">
    <citation type="submission" date="2019-07" db="EMBL/GenBank/DDBJ databases">
        <authorList>
            <person name="Cremers G."/>
        </authorList>
    </citation>
    <scope>NUCLEOTIDE SEQUENCE [LARGE SCALE GENOMIC DNA]</scope>
</reference>
<dbReference type="Pfam" id="PF13527">
    <property type="entry name" value="Acetyltransf_9"/>
    <property type="match status" value="1"/>
</dbReference>
<proteinExistence type="predicted"/>
<keyword evidence="2" id="KW-1185">Reference proteome</keyword>
<dbReference type="SUPFAM" id="SSF55729">
    <property type="entry name" value="Acyl-CoA N-acyltransferases (Nat)"/>
    <property type="match status" value="1"/>
</dbReference>
<sequence length="345" mass="39535">MTEREGQSGQPRPWSIRLYQPGDEVQIVGLFQRVFGKERSLAHWRWKFMDNPEGAQICLAVTDTGEVIGQYAGIPVRVMVDGQILTFSQSIDSMVDAGYRRGLKKPGVFASLFERFADTYGGRDGVTILWGYTTPEALRIGRRLLGYLALHRVVKLVRSVDSPARLSPWQQMSEAWRRIQCPIHPVRRFDAGIDRLWEQCRPELRVATIRDARYLNWRYADCPDVQYRLLMAGGTMGTPPLGMAVLRLGWEGQPVACLVDWLVPWKNMAAAERLLQRSFEEAGLAGMKELHAWFPPSSPWCRYLRDKGFQSIETACMTVRQFTPTISLELLNAHWYYTMGDSDHY</sequence>
<dbReference type="InterPro" id="IPR016181">
    <property type="entry name" value="Acyl_CoA_acyltransferase"/>
</dbReference>
<evidence type="ECO:0000313" key="1">
    <source>
        <dbReference type="EMBL" id="VUZ85702.1"/>
    </source>
</evidence>
<protein>
    <submittedName>
        <fullName evidence="1">Uncharacterized protein</fullName>
    </submittedName>
</protein>